<keyword evidence="2" id="KW-1185">Reference proteome</keyword>
<gene>
    <name evidence="1" type="ORF">NQ314_008783</name>
</gene>
<dbReference type="Gene3D" id="2.30.30.100">
    <property type="match status" value="1"/>
</dbReference>
<dbReference type="SUPFAM" id="SSF50182">
    <property type="entry name" value="Sm-like ribonucleoproteins"/>
    <property type="match status" value="1"/>
</dbReference>
<organism evidence="1 2">
    <name type="scientific">Rhamnusium bicolor</name>
    <dbReference type="NCBI Taxonomy" id="1586634"/>
    <lineage>
        <taxon>Eukaryota</taxon>
        <taxon>Metazoa</taxon>
        <taxon>Ecdysozoa</taxon>
        <taxon>Arthropoda</taxon>
        <taxon>Hexapoda</taxon>
        <taxon>Insecta</taxon>
        <taxon>Pterygota</taxon>
        <taxon>Neoptera</taxon>
        <taxon>Endopterygota</taxon>
        <taxon>Coleoptera</taxon>
        <taxon>Polyphaga</taxon>
        <taxon>Cucujiformia</taxon>
        <taxon>Chrysomeloidea</taxon>
        <taxon>Cerambycidae</taxon>
        <taxon>Lepturinae</taxon>
        <taxon>Rhagiini</taxon>
        <taxon>Rhamnusium</taxon>
    </lineage>
</organism>
<evidence type="ECO:0008006" key="3">
    <source>
        <dbReference type="Google" id="ProtNLM"/>
    </source>
</evidence>
<proteinExistence type="predicted"/>
<dbReference type="InterPro" id="IPR010920">
    <property type="entry name" value="LSM_dom_sf"/>
</dbReference>
<evidence type="ECO:0000313" key="1">
    <source>
        <dbReference type="EMBL" id="KAJ8946799.1"/>
    </source>
</evidence>
<dbReference type="EMBL" id="JANEYF010002419">
    <property type="protein sequence ID" value="KAJ8946799.1"/>
    <property type="molecule type" value="Genomic_DNA"/>
</dbReference>
<dbReference type="GO" id="GO:0034719">
    <property type="term" value="C:SMN-Sm protein complex"/>
    <property type="evidence" value="ECO:0007669"/>
    <property type="project" value="InterPro"/>
</dbReference>
<dbReference type="Proteomes" id="UP001162156">
    <property type="component" value="Unassembled WGS sequence"/>
</dbReference>
<protein>
    <recommendedName>
        <fullName evidence="3">LSM domain-containing protein</fullName>
    </recommendedName>
</protein>
<name>A0AAV8Y890_9CUCU</name>
<dbReference type="InterPro" id="IPR020338">
    <property type="entry name" value="SMN_gemin7"/>
</dbReference>
<comment type="caution">
    <text evidence="1">The sequence shown here is derived from an EMBL/GenBank/DDBJ whole genome shotgun (WGS) entry which is preliminary data.</text>
</comment>
<sequence length="59" mass="6801">MQRYTCKIKMYENTEVSGTIKAFDLNFENVIVENLKTPLPDSLKCATLRTNDILTISFK</sequence>
<dbReference type="AlphaFoldDB" id="A0AAV8Y890"/>
<dbReference type="Pfam" id="PF11095">
    <property type="entry name" value="Gemin7"/>
    <property type="match status" value="1"/>
</dbReference>
<evidence type="ECO:0000313" key="2">
    <source>
        <dbReference type="Proteomes" id="UP001162156"/>
    </source>
</evidence>
<accession>A0AAV8Y890</accession>
<reference evidence="1" key="1">
    <citation type="journal article" date="2023" name="Insect Mol. Biol.">
        <title>Genome sequencing provides insights into the evolution of gene families encoding plant cell wall-degrading enzymes in longhorned beetles.</title>
        <authorList>
            <person name="Shin N.R."/>
            <person name="Okamura Y."/>
            <person name="Kirsch R."/>
            <person name="Pauchet Y."/>
        </authorList>
    </citation>
    <scope>NUCLEOTIDE SEQUENCE</scope>
    <source>
        <strain evidence="1">RBIC_L_NR</strain>
    </source>
</reference>